<reference evidence="1 2" key="1">
    <citation type="submission" date="2019-04" db="EMBL/GenBank/DDBJ databases">
        <title>Lysinibacillus genome sequencing.</title>
        <authorList>
            <person name="Dunlap C."/>
        </authorList>
    </citation>
    <scope>NUCLEOTIDE SEQUENCE [LARGE SCALE GENOMIC DNA]</scope>
    <source>
        <strain evidence="1 2">CCTCC AB 2010389</strain>
    </source>
</reference>
<evidence type="ECO:0008006" key="3">
    <source>
        <dbReference type="Google" id="ProtNLM"/>
    </source>
</evidence>
<gene>
    <name evidence="1" type="ORF">FC756_22880</name>
</gene>
<dbReference type="RefSeq" id="WP_107896293.1">
    <property type="nucleotide sequence ID" value="NZ_PYWM01000019.1"/>
</dbReference>
<proteinExistence type="predicted"/>
<organism evidence="1 2">
    <name type="scientific">Lysinibacillus mangiferihumi</name>
    <dbReference type="NCBI Taxonomy" id="1130819"/>
    <lineage>
        <taxon>Bacteria</taxon>
        <taxon>Bacillati</taxon>
        <taxon>Bacillota</taxon>
        <taxon>Bacilli</taxon>
        <taxon>Bacillales</taxon>
        <taxon>Bacillaceae</taxon>
        <taxon>Lysinibacillus</taxon>
    </lineage>
</organism>
<dbReference type="EMBL" id="SZPU01000105">
    <property type="protein sequence ID" value="TKI53597.1"/>
    <property type="molecule type" value="Genomic_DNA"/>
</dbReference>
<comment type="caution">
    <text evidence="1">The sequence shown here is derived from an EMBL/GenBank/DDBJ whole genome shotgun (WGS) entry which is preliminary data.</text>
</comment>
<protein>
    <recommendedName>
        <fullName evidence="3">CHAT domain-containing protein</fullName>
    </recommendedName>
</protein>
<dbReference type="AlphaFoldDB" id="A0A4U2XZY8"/>
<evidence type="ECO:0000313" key="1">
    <source>
        <dbReference type="EMBL" id="TKI53597.1"/>
    </source>
</evidence>
<keyword evidence="2" id="KW-1185">Reference proteome</keyword>
<evidence type="ECO:0000313" key="2">
    <source>
        <dbReference type="Proteomes" id="UP000308744"/>
    </source>
</evidence>
<name>A0A4U2XZY8_9BACI</name>
<accession>A0A4U2XZY8</accession>
<sequence length="164" mass="19221">MVEIPVDYRYIRTNEELQVMIKQFEKSKFKYLHLSCHGNANGIAMTLNNTYPFKEFKDMFTVKGLKKRLFLSSCSVCGENIKVGMHGSDFISIVGPKSDIEFDDAAIFWAAFYQQMFKFENNILENDKMYEIINKMSSVLEVKMACILRNKETKKYYEKTIKNI</sequence>
<dbReference type="Proteomes" id="UP000308744">
    <property type="component" value="Unassembled WGS sequence"/>
</dbReference>